<dbReference type="SMART" id="SM00304">
    <property type="entry name" value="HAMP"/>
    <property type="match status" value="1"/>
</dbReference>
<dbReference type="GO" id="GO:0000155">
    <property type="term" value="F:phosphorelay sensor kinase activity"/>
    <property type="evidence" value="ECO:0007669"/>
    <property type="project" value="InterPro"/>
</dbReference>
<dbReference type="OrthoDB" id="9786919at2"/>
<keyword evidence="7 15" id="KW-0418">Kinase</keyword>
<comment type="subcellular location">
    <subcellularLocation>
        <location evidence="2">Cell membrane</location>
    </subcellularLocation>
</comment>
<dbReference type="Pfam" id="PF00512">
    <property type="entry name" value="HisKA"/>
    <property type="match status" value="1"/>
</dbReference>
<dbReference type="InterPro" id="IPR004358">
    <property type="entry name" value="Sig_transdc_His_kin-like_C"/>
</dbReference>
<evidence type="ECO:0000259" key="13">
    <source>
        <dbReference type="PROSITE" id="PS50109"/>
    </source>
</evidence>
<keyword evidence="8 12" id="KW-1133">Transmembrane helix</keyword>
<dbReference type="EMBL" id="FNQV01000001">
    <property type="protein sequence ID" value="SDZ74320.1"/>
    <property type="molecule type" value="Genomic_DNA"/>
</dbReference>
<dbReference type="GO" id="GO:0005886">
    <property type="term" value="C:plasma membrane"/>
    <property type="evidence" value="ECO:0007669"/>
    <property type="project" value="UniProtKB-SubCell"/>
</dbReference>
<evidence type="ECO:0000256" key="11">
    <source>
        <dbReference type="SAM" id="Coils"/>
    </source>
</evidence>
<dbReference type="InterPro" id="IPR036097">
    <property type="entry name" value="HisK_dim/P_sf"/>
</dbReference>
<dbReference type="InterPro" id="IPR003594">
    <property type="entry name" value="HATPase_dom"/>
</dbReference>
<dbReference type="SMART" id="SM00388">
    <property type="entry name" value="HisKA"/>
    <property type="match status" value="1"/>
</dbReference>
<evidence type="ECO:0000256" key="8">
    <source>
        <dbReference type="ARBA" id="ARBA00022989"/>
    </source>
</evidence>
<dbReference type="Gene3D" id="6.10.340.10">
    <property type="match status" value="1"/>
</dbReference>
<dbReference type="EC" id="2.7.13.3" evidence="3"/>
<dbReference type="RefSeq" id="WP_092560854.1">
    <property type="nucleotide sequence ID" value="NZ_FNQV01000001.1"/>
</dbReference>
<evidence type="ECO:0000256" key="1">
    <source>
        <dbReference type="ARBA" id="ARBA00000085"/>
    </source>
</evidence>
<evidence type="ECO:0000256" key="10">
    <source>
        <dbReference type="ARBA" id="ARBA00023136"/>
    </source>
</evidence>
<keyword evidence="10 12" id="KW-0472">Membrane</keyword>
<dbReference type="Pfam" id="PF02518">
    <property type="entry name" value="HATPase_c"/>
    <property type="match status" value="1"/>
</dbReference>
<feature type="domain" description="Histidine kinase" evidence="13">
    <location>
        <begin position="254"/>
        <end position="462"/>
    </location>
</feature>
<dbReference type="InterPro" id="IPR003660">
    <property type="entry name" value="HAMP_dom"/>
</dbReference>
<evidence type="ECO:0000256" key="7">
    <source>
        <dbReference type="ARBA" id="ARBA00022777"/>
    </source>
</evidence>
<organism evidence="15 16">
    <name type="scientific">Bowdeniella nasicola</name>
    <dbReference type="NCBI Taxonomy" id="208480"/>
    <lineage>
        <taxon>Bacteria</taxon>
        <taxon>Bacillati</taxon>
        <taxon>Actinomycetota</taxon>
        <taxon>Actinomycetes</taxon>
        <taxon>Actinomycetales</taxon>
        <taxon>Actinomycetaceae</taxon>
        <taxon>Bowdeniella</taxon>
    </lineage>
</organism>
<dbReference type="SMART" id="SM00387">
    <property type="entry name" value="HATPase_c"/>
    <property type="match status" value="1"/>
</dbReference>
<dbReference type="PANTHER" id="PTHR45436:SF5">
    <property type="entry name" value="SENSOR HISTIDINE KINASE TRCS"/>
    <property type="match status" value="1"/>
</dbReference>
<dbReference type="InterPro" id="IPR005467">
    <property type="entry name" value="His_kinase_dom"/>
</dbReference>
<evidence type="ECO:0000259" key="14">
    <source>
        <dbReference type="PROSITE" id="PS50885"/>
    </source>
</evidence>
<keyword evidence="16" id="KW-1185">Reference proteome</keyword>
<proteinExistence type="predicted"/>
<feature type="transmembrane region" description="Helical" evidence="12">
    <location>
        <begin position="154"/>
        <end position="177"/>
    </location>
</feature>
<dbReference type="PRINTS" id="PR00344">
    <property type="entry name" value="BCTRLSENSOR"/>
</dbReference>
<dbReference type="SUPFAM" id="SSF55874">
    <property type="entry name" value="ATPase domain of HSP90 chaperone/DNA topoisomerase II/histidine kinase"/>
    <property type="match status" value="1"/>
</dbReference>
<evidence type="ECO:0000256" key="12">
    <source>
        <dbReference type="SAM" id="Phobius"/>
    </source>
</evidence>
<dbReference type="SUPFAM" id="SSF47384">
    <property type="entry name" value="Homodimeric domain of signal transducing histidine kinase"/>
    <property type="match status" value="1"/>
</dbReference>
<evidence type="ECO:0000256" key="2">
    <source>
        <dbReference type="ARBA" id="ARBA00004236"/>
    </source>
</evidence>
<evidence type="ECO:0000256" key="6">
    <source>
        <dbReference type="ARBA" id="ARBA00022692"/>
    </source>
</evidence>
<keyword evidence="4" id="KW-0597">Phosphoprotein</keyword>
<protein>
    <recommendedName>
        <fullName evidence="3">histidine kinase</fullName>
        <ecNumber evidence="3">2.7.13.3</ecNumber>
    </recommendedName>
</protein>
<accession>A0A1H3VHU2</accession>
<dbReference type="Gene3D" id="1.10.287.130">
    <property type="match status" value="1"/>
</dbReference>
<evidence type="ECO:0000256" key="5">
    <source>
        <dbReference type="ARBA" id="ARBA00022679"/>
    </source>
</evidence>
<keyword evidence="5" id="KW-0808">Transferase</keyword>
<dbReference type="InterPro" id="IPR036890">
    <property type="entry name" value="HATPase_C_sf"/>
</dbReference>
<evidence type="ECO:0000256" key="3">
    <source>
        <dbReference type="ARBA" id="ARBA00012438"/>
    </source>
</evidence>
<feature type="domain" description="HAMP" evidence="14">
    <location>
        <begin position="178"/>
        <end position="239"/>
    </location>
</feature>
<evidence type="ECO:0000313" key="15">
    <source>
        <dbReference type="EMBL" id="SDZ74320.1"/>
    </source>
</evidence>
<keyword evidence="11" id="KW-0175">Coiled coil</keyword>
<name>A0A1H3VHU2_9ACTO</name>
<sequence length="462" mass="48236">MKRRTLTSQLVAAVLVLIALTALLMAGAARGSVSFLLQRELDASVRLELATALATPEAAVGLDRGPGSGALRAVVTETGGSGSYVEGRRTGDLTPAQIEELKTKLREPQRGRDGLRTISLAQLGDYRIASAPTATGTLVVGESLARMTQVVTRLTVAILGIGCAVTLLAGGGGTWWLRRRLSPLRDVAAAARAVAPEDLLRPDAGITRAPDPGPRTGSEIADVSHALNELLDTVEESMSERDRIEAQLRQFIADASHELRTPLAAMSGWTQLLAKDASSRDEALTHMHLESERMTKLVTELLALARLDQCAGAETTDLTPIVAEAVARWSAPAHHLDVDLDPSAAIIATSEETATRLVTNLLTNAHVHTPPGARITVSLARAGTDVVLTVTDNGPGVPADLAGRVFDRFVRGDASRARMHGGSTGLGLAIAKAAAADAGGELTLSPTPGGGATFTARLPIHS</sequence>
<comment type="catalytic activity">
    <reaction evidence="1">
        <text>ATP + protein L-histidine = ADP + protein N-phospho-L-histidine.</text>
        <dbReference type="EC" id="2.7.13.3"/>
    </reaction>
</comment>
<dbReference type="PANTHER" id="PTHR45436">
    <property type="entry name" value="SENSOR HISTIDINE KINASE YKOH"/>
    <property type="match status" value="1"/>
</dbReference>
<feature type="coiled-coil region" evidence="11">
    <location>
        <begin position="227"/>
        <end position="254"/>
    </location>
</feature>
<dbReference type="Proteomes" id="UP000199288">
    <property type="component" value="Unassembled WGS sequence"/>
</dbReference>
<dbReference type="CDD" id="cd00082">
    <property type="entry name" value="HisKA"/>
    <property type="match status" value="1"/>
</dbReference>
<dbReference type="InterPro" id="IPR050428">
    <property type="entry name" value="TCS_sensor_his_kinase"/>
</dbReference>
<evidence type="ECO:0000313" key="16">
    <source>
        <dbReference type="Proteomes" id="UP000199288"/>
    </source>
</evidence>
<keyword evidence="9" id="KW-0902">Two-component regulatory system</keyword>
<dbReference type="PROSITE" id="PS50885">
    <property type="entry name" value="HAMP"/>
    <property type="match status" value="1"/>
</dbReference>
<dbReference type="InterPro" id="IPR003661">
    <property type="entry name" value="HisK_dim/P_dom"/>
</dbReference>
<keyword evidence="6 12" id="KW-0812">Transmembrane</keyword>
<gene>
    <name evidence="15" type="ORF">SAMN02910418_00072</name>
</gene>
<dbReference type="PROSITE" id="PS50109">
    <property type="entry name" value="HIS_KIN"/>
    <property type="match status" value="1"/>
</dbReference>
<dbReference type="Gene3D" id="3.30.565.10">
    <property type="entry name" value="Histidine kinase-like ATPase, C-terminal domain"/>
    <property type="match status" value="1"/>
</dbReference>
<reference evidence="16" key="1">
    <citation type="submission" date="2016-10" db="EMBL/GenBank/DDBJ databases">
        <authorList>
            <person name="Varghese N."/>
            <person name="Submissions S."/>
        </authorList>
    </citation>
    <scope>NUCLEOTIDE SEQUENCE [LARGE SCALE GENOMIC DNA]</scope>
    <source>
        <strain evidence="16">KPR-1</strain>
    </source>
</reference>
<evidence type="ECO:0000256" key="4">
    <source>
        <dbReference type="ARBA" id="ARBA00022553"/>
    </source>
</evidence>
<dbReference type="AlphaFoldDB" id="A0A1H3VHU2"/>
<dbReference type="FunFam" id="1.10.287.130:FF:000001">
    <property type="entry name" value="Two-component sensor histidine kinase"/>
    <property type="match status" value="1"/>
</dbReference>
<evidence type="ECO:0000256" key="9">
    <source>
        <dbReference type="ARBA" id="ARBA00023012"/>
    </source>
</evidence>